<dbReference type="KEGG" id="tdf:H9L22_16525"/>
<reference evidence="2 3" key="1">
    <citation type="submission" date="2020-08" db="EMBL/GenBank/DDBJ databases">
        <title>Genome sequence of Tessaracoccus defluvii JCM 17540T.</title>
        <authorList>
            <person name="Hyun D.-W."/>
            <person name="Bae J.-W."/>
        </authorList>
    </citation>
    <scope>NUCLEOTIDE SEQUENCE [LARGE SCALE GENOMIC DNA]</scope>
    <source>
        <strain evidence="2 3">JCM 17540</strain>
    </source>
</reference>
<evidence type="ECO:0000313" key="3">
    <source>
        <dbReference type="Proteomes" id="UP000516117"/>
    </source>
</evidence>
<dbReference type="AlphaFoldDB" id="A0A7H0H5A9"/>
<keyword evidence="3" id="KW-1185">Reference proteome</keyword>
<protein>
    <submittedName>
        <fullName evidence="2">DUF4031 domain-containing protein</fullName>
    </submittedName>
</protein>
<dbReference type="InterPro" id="IPR025109">
    <property type="entry name" value="DUF4031"/>
</dbReference>
<dbReference type="EMBL" id="CP060789">
    <property type="protein sequence ID" value="QNP55725.1"/>
    <property type="molecule type" value="Genomic_DNA"/>
</dbReference>
<evidence type="ECO:0000259" key="1">
    <source>
        <dbReference type="Pfam" id="PF13223"/>
    </source>
</evidence>
<dbReference type="Proteomes" id="UP000516117">
    <property type="component" value="Chromosome"/>
</dbReference>
<dbReference type="PANTHER" id="PTHR21174">
    <property type="match status" value="1"/>
</dbReference>
<feature type="domain" description="DUF4031" evidence="1">
    <location>
        <begin position="3"/>
        <end position="76"/>
    </location>
</feature>
<dbReference type="Gene3D" id="1.10.3210.10">
    <property type="entry name" value="Hypothetical protein af1432"/>
    <property type="match status" value="1"/>
</dbReference>
<sequence>MVILVDPPRWPAHGTVFCHLVSDASLDELHAFADDQGVPTRAFDHDHYDVPASRYDDLVAAGAVPVRERELVARLIAGGLRVRAPEKTPGRITARAAVIADWERYDLPDPLRDELLGRWSEPHRHYHDLRHLAACLASLDALGCETSHVRLAAWFHDAVYEAVPGRDEESSAVLAEERLAGLLHRAEVEAVARLVRMTTHHDPSGEDEAQLSDADLSILGLPRARYDMYVRDVRGDYAHLPESAWRAGRSTVLGALLGRPRLFHTATGADRWEETARANLRAELARWSRVPAT</sequence>
<gene>
    <name evidence="2" type="ORF">H9L22_16525</name>
</gene>
<dbReference type="InterPro" id="IPR009218">
    <property type="entry name" value="HD_phosphohydro"/>
</dbReference>
<dbReference type="Pfam" id="PF13223">
    <property type="entry name" value="DUF4031"/>
    <property type="match status" value="1"/>
</dbReference>
<accession>A0A7H0H5A9</accession>
<organism evidence="2 3">
    <name type="scientific">Tessaracoccus defluvii</name>
    <dbReference type="NCBI Taxonomy" id="1285901"/>
    <lineage>
        <taxon>Bacteria</taxon>
        <taxon>Bacillati</taxon>
        <taxon>Actinomycetota</taxon>
        <taxon>Actinomycetes</taxon>
        <taxon>Propionibacteriales</taxon>
        <taxon>Propionibacteriaceae</taxon>
        <taxon>Tessaracoccus</taxon>
    </lineage>
</organism>
<dbReference type="PANTHER" id="PTHR21174:SF0">
    <property type="entry name" value="HD PHOSPHOHYDROLASE FAMILY PROTEIN-RELATED"/>
    <property type="match status" value="1"/>
</dbReference>
<dbReference type="RefSeq" id="WP_187720854.1">
    <property type="nucleotide sequence ID" value="NZ_BAABBL010000005.1"/>
</dbReference>
<evidence type="ECO:0000313" key="2">
    <source>
        <dbReference type="EMBL" id="QNP55725.1"/>
    </source>
</evidence>
<proteinExistence type="predicted"/>
<name>A0A7H0H5A9_9ACTN</name>
<dbReference type="SUPFAM" id="SSF109604">
    <property type="entry name" value="HD-domain/PDEase-like"/>
    <property type="match status" value="1"/>
</dbReference>